<proteinExistence type="predicted"/>
<evidence type="ECO:0000313" key="1">
    <source>
        <dbReference type="EMBL" id="SBT34155.1"/>
    </source>
</evidence>
<accession>A0A1A8YRU1</accession>
<dbReference type="EMBL" id="FLRE01000070">
    <property type="protein sequence ID" value="SBT34155.1"/>
    <property type="molecule type" value="Genomic_DNA"/>
</dbReference>
<reference evidence="2" key="1">
    <citation type="submission" date="2016-05" db="EMBL/GenBank/DDBJ databases">
        <authorList>
            <person name="Naeem Raeece"/>
        </authorList>
    </citation>
    <scope>NUCLEOTIDE SEQUENCE [LARGE SCALE GENOMIC DNA]</scope>
</reference>
<dbReference type="Proteomes" id="UP000078550">
    <property type="component" value="Unassembled WGS sequence"/>
</dbReference>
<organism evidence="1 2">
    <name type="scientific">Plasmodium ovale wallikeri</name>
    <dbReference type="NCBI Taxonomy" id="864142"/>
    <lineage>
        <taxon>Eukaryota</taxon>
        <taxon>Sar</taxon>
        <taxon>Alveolata</taxon>
        <taxon>Apicomplexa</taxon>
        <taxon>Aconoidasida</taxon>
        <taxon>Haemosporida</taxon>
        <taxon>Plasmodiidae</taxon>
        <taxon>Plasmodium</taxon>
        <taxon>Plasmodium (Plasmodium)</taxon>
    </lineage>
</organism>
<gene>
    <name evidence="1" type="ORF">POVWA2_018550</name>
</gene>
<protein>
    <submittedName>
        <fullName evidence="1">Uncharacterized protein</fullName>
    </submittedName>
</protein>
<evidence type="ECO:0000313" key="2">
    <source>
        <dbReference type="Proteomes" id="UP000078550"/>
    </source>
</evidence>
<name>A0A1A8YRU1_PLAOA</name>
<sequence>MLTHLRSRIYAHASTLTHLRSRIYAMRSDKMGSYPSNEVHDEKRERKLRTHGGANAPVHVRLHAYVDSHAGPHAGPHVGPNVCQNVCPNVCPNVSTYLPIYADALVEHRTDGAANWQNGSGEIYRLEGPTKER</sequence>
<dbReference type="AlphaFoldDB" id="A0A1A8YRU1"/>